<feature type="region of interest" description="Disordered" evidence="2">
    <location>
        <begin position="427"/>
        <end position="469"/>
    </location>
</feature>
<keyword evidence="1" id="KW-0175">Coiled coil</keyword>
<evidence type="ECO:0000313" key="7">
    <source>
        <dbReference type="Proteomes" id="UP001634394"/>
    </source>
</evidence>
<feature type="domain" description="DUF5523" evidence="4">
    <location>
        <begin position="1"/>
        <end position="218"/>
    </location>
</feature>
<feature type="domain" description="CEP76/DRC7 peptidase-like" evidence="5">
    <location>
        <begin position="1107"/>
        <end position="1223"/>
    </location>
</feature>
<dbReference type="InterPro" id="IPR052434">
    <property type="entry name" value="Tectonic-like_complex_comp"/>
</dbReference>
<feature type="compositionally biased region" description="Basic residues" evidence="2">
    <location>
        <begin position="436"/>
        <end position="449"/>
    </location>
</feature>
<proteinExistence type="predicted"/>
<evidence type="ECO:0000259" key="5">
    <source>
        <dbReference type="Pfam" id="PF24656"/>
    </source>
</evidence>
<reference evidence="6 7" key="1">
    <citation type="submission" date="2024-11" db="EMBL/GenBank/DDBJ databases">
        <title>Chromosome-level genome assembly of the freshwater bivalve Anodonta woodiana.</title>
        <authorList>
            <person name="Chen X."/>
        </authorList>
    </citation>
    <scope>NUCLEOTIDE SEQUENCE [LARGE SCALE GENOMIC DNA]</scope>
    <source>
        <strain evidence="6">MN2024</strain>
        <tissue evidence="6">Gills</tissue>
    </source>
</reference>
<comment type="caution">
    <text evidence="6">The sequence shown here is derived from an EMBL/GenBank/DDBJ whole genome shotgun (WGS) entry which is preliminary data.</text>
</comment>
<evidence type="ECO:0000256" key="1">
    <source>
        <dbReference type="SAM" id="Coils"/>
    </source>
</evidence>
<evidence type="ECO:0008006" key="8">
    <source>
        <dbReference type="Google" id="ProtNLM"/>
    </source>
</evidence>
<feature type="compositionally biased region" description="Acidic residues" evidence="2">
    <location>
        <begin position="84"/>
        <end position="94"/>
    </location>
</feature>
<feature type="domain" description="CC2D2A N-terminal C2" evidence="3">
    <location>
        <begin position="535"/>
        <end position="652"/>
    </location>
</feature>
<dbReference type="InterPro" id="IPR028928">
    <property type="entry name" value="CC2D2AN-C2"/>
</dbReference>
<dbReference type="Gene3D" id="2.60.40.150">
    <property type="entry name" value="C2 domain"/>
    <property type="match status" value="1"/>
</dbReference>
<evidence type="ECO:0000256" key="2">
    <source>
        <dbReference type="SAM" id="MobiDB-lite"/>
    </source>
</evidence>
<dbReference type="EMBL" id="JBJQND010000008">
    <property type="protein sequence ID" value="KAL3869795.1"/>
    <property type="molecule type" value="Genomic_DNA"/>
</dbReference>
<dbReference type="PANTHER" id="PTHR20837:SF0">
    <property type="entry name" value="COILED-COIL AND C2 DOMAIN-CONTAINING PROTEIN 2A"/>
    <property type="match status" value="1"/>
</dbReference>
<feature type="coiled-coil region" evidence="1">
    <location>
        <begin position="276"/>
        <end position="343"/>
    </location>
</feature>
<dbReference type="PANTHER" id="PTHR20837">
    <property type="entry name" value="CENTROSOMAL PROTEIN-RELATED"/>
    <property type="match status" value="1"/>
</dbReference>
<evidence type="ECO:0000259" key="4">
    <source>
        <dbReference type="Pfam" id="PF17661"/>
    </source>
</evidence>
<protein>
    <recommendedName>
        <fullName evidence="8">C2 domain-containing protein</fullName>
    </recommendedName>
</protein>
<sequence length="1384" mass="160129">MPTTEEAYDFFTCNFEPEPVEEPVVEKAETEEEEKKKKEEKKEGEEEEKKDGEEEETKEKKEGEEEEAKETASEKEKKEKPEDEQPLLEPEDDIMFGHVVMCRAEYPDPAEIEKKEMEILYVPSVKSIPYAEKVFDQQQPRFLEEEGFYVGIRPQTSGMNQNKMEHRLLKEAEKGRLSSKKWFGEDGRILALPDPLRGTPSRPPVPEEPEPHLETVFRHATMREYDTRYIDGAIEGGGHYQLDVDINSIVFSHHHLFSREHVLATRLMQLFEQYIIRKKKNMAEYLTEKLKALKNSSLHLRDHMESHRSEHSDSDRTNYQRRLTDYKLEIRKTRELRDQEEQADRTLLKNIIHTWKEMKAQRELQKYNNTPLKLQIRKEEVEKKQDLFLWKQEIEDEIEEIKEEYEDEYYRKMQIYSEELEKYNKQQEAKNAAKIRQQKKGRRGSKLRRQSTESGATSGTDEPVSEEQAQLDQDILAEEDLPKPEMPVPFEEGELREKITAKAKEIRRRPGEPKLHLELTTTITVTATQQCPRLLSQDFKVNFGQILNLKIVQWPESIKFQIFENTGFSTDLLAELYAGIPEVSVTSQAVQVEDMEFSSDVKIQHSHEGVGSGRPFSFGSKGTDTLILMTTGTLTASVAWGVDENGVPLVPPTGPGEGDFGQLLPSDFFRLEQLQEEFDLVSDEDINNNRRFQLLELRDLEVLDFRNFKMVPPFDRELTRDVFVEYDRKKREEQKIKQVEDIESHRAAISRFRQRVREQVMQRFRVLAHQKKLDDVVNEPAVPNVAMIGTSLIRQFERKRPMRPKRKERKKITAQAIKGDEKEVKILVNILKAGDIPIRMALSSRTAAGAGRLDTERKGKESLVRPFVEVMFQHNTVKTSVADGPNPSFNEELELNFKAPNDDYSPSSLQQVTDIIFLNLYDEMVTNILEDDRERGTSIHQRIEKHWLGSLKIPFSTLYLNGKIDGKFTIDTPPILLGYGHEQPQGELELVINHDVRTTLSIFMTIEPPLTQPEHVKEKFSSAEHEKLLAHAENWQQNFETKFPQREILTTVIDVNGKSVFVTRYFKPLKPPDEFIDKGEQSAELVARYVSLIPFVSDSVIFAGLCDIWSTCSQFLMMLSGDEEEHAVLLANYFLALNKKTWLIIGSAIPEGPTAYVMTEEKDDFWIWNAGTGKHFSVRDSNCPLQSVGCLINSENIWANIQQYEKPAQMSFVLNDSKCWSTLFGRTFPSPGLGSIQPESLYYFSTDKVYVRDLQEKIEQMLKNKIMDWRSRHITRWNRHCTQIIRKLLPILEENLGKPVGAQHLTELEQQFGSYKNCQNILSSAIFFAELPKHFVLSHLLCRIAKTFCPQPSPLQNGQNILSSAISFAELPNSYVLSNPFSFA</sequence>
<gene>
    <name evidence="6" type="ORF">ACJMK2_042432</name>
</gene>
<dbReference type="SUPFAM" id="SSF49562">
    <property type="entry name" value="C2 domain (Calcium/lipid-binding domain, CaLB)"/>
    <property type="match status" value="1"/>
</dbReference>
<dbReference type="InterPro" id="IPR035892">
    <property type="entry name" value="C2_domain_sf"/>
</dbReference>
<dbReference type="InterPro" id="IPR041510">
    <property type="entry name" value="DUF5523"/>
</dbReference>
<dbReference type="Pfam" id="PF17661">
    <property type="entry name" value="DUF5523"/>
    <property type="match status" value="1"/>
</dbReference>
<evidence type="ECO:0000313" key="6">
    <source>
        <dbReference type="EMBL" id="KAL3869795.1"/>
    </source>
</evidence>
<dbReference type="Proteomes" id="UP001634394">
    <property type="component" value="Unassembled WGS sequence"/>
</dbReference>
<keyword evidence="7" id="KW-1185">Reference proteome</keyword>
<feature type="region of interest" description="Disordered" evidence="2">
    <location>
        <begin position="1"/>
        <end position="94"/>
    </location>
</feature>
<name>A0ABD3W7B6_SINWO</name>
<dbReference type="Pfam" id="PF15625">
    <property type="entry name" value="CC2D2AN-C2"/>
    <property type="match status" value="1"/>
</dbReference>
<dbReference type="InterPro" id="IPR056290">
    <property type="entry name" value="CEPT76/DRC7_peptidase-like_dom"/>
</dbReference>
<accession>A0ABD3W7B6</accession>
<organism evidence="6 7">
    <name type="scientific">Sinanodonta woodiana</name>
    <name type="common">Chinese pond mussel</name>
    <name type="synonym">Anodonta woodiana</name>
    <dbReference type="NCBI Taxonomy" id="1069815"/>
    <lineage>
        <taxon>Eukaryota</taxon>
        <taxon>Metazoa</taxon>
        <taxon>Spiralia</taxon>
        <taxon>Lophotrochozoa</taxon>
        <taxon>Mollusca</taxon>
        <taxon>Bivalvia</taxon>
        <taxon>Autobranchia</taxon>
        <taxon>Heteroconchia</taxon>
        <taxon>Palaeoheterodonta</taxon>
        <taxon>Unionida</taxon>
        <taxon>Unionoidea</taxon>
        <taxon>Unionidae</taxon>
        <taxon>Unioninae</taxon>
        <taxon>Sinanodonta</taxon>
    </lineage>
</organism>
<feature type="compositionally biased region" description="Basic and acidic residues" evidence="2">
    <location>
        <begin position="24"/>
        <end position="83"/>
    </location>
</feature>
<dbReference type="Pfam" id="PF24656">
    <property type="entry name" value="CEPT76_peptidase"/>
    <property type="match status" value="1"/>
</dbReference>
<evidence type="ECO:0000259" key="3">
    <source>
        <dbReference type="Pfam" id="PF15625"/>
    </source>
</evidence>